<reference evidence="12 13" key="1">
    <citation type="submission" date="2018-03" db="EMBL/GenBank/DDBJ databases">
        <title>Streptomyces dioscori sp. nov., a novel endophytic actinobacterium isolated from bulbil of Dioscorea bulbifera L.</title>
        <authorList>
            <person name="Zhikuan W."/>
        </authorList>
    </citation>
    <scope>NUCLEOTIDE SEQUENCE [LARGE SCALE GENOMIC DNA]</scope>
    <source>
        <strain evidence="12 13">A217</strain>
    </source>
</reference>
<dbReference type="InterPro" id="IPR043428">
    <property type="entry name" value="LivM-like"/>
</dbReference>
<feature type="transmembrane region" description="Helical" evidence="10">
    <location>
        <begin position="609"/>
        <end position="631"/>
    </location>
</feature>
<dbReference type="InterPro" id="IPR001851">
    <property type="entry name" value="ABC_transp_permease"/>
</dbReference>
<keyword evidence="2" id="KW-0813">Transport</keyword>
<dbReference type="Pfam" id="PF00005">
    <property type="entry name" value="ABC_tran"/>
    <property type="match status" value="1"/>
</dbReference>
<feature type="transmembrane region" description="Helical" evidence="10">
    <location>
        <begin position="80"/>
        <end position="101"/>
    </location>
</feature>
<dbReference type="GO" id="GO:0016887">
    <property type="term" value="F:ATP hydrolysis activity"/>
    <property type="evidence" value="ECO:0007669"/>
    <property type="project" value="InterPro"/>
</dbReference>
<dbReference type="CDD" id="cd03219">
    <property type="entry name" value="ABC_Mj1267_LivG_branched"/>
    <property type="match status" value="1"/>
</dbReference>
<feature type="transmembrane region" description="Helical" evidence="10">
    <location>
        <begin position="159"/>
        <end position="176"/>
    </location>
</feature>
<dbReference type="PROSITE" id="PS50893">
    <property type="entry name" value="ABC_TRANSPORTER_2"/>
    <property type="match status" value="1"/>
</dbReference>
<evidence type="ECO:0000256" key="8">
    <source>
        <dbReference type="ARBA" id="ARBA00023136"/>
    </source>
</evidence>
<evidence type="ECO:0000256" key="1">
    <source>
        <dbReference type="ARBA" id="ARBA00004651"/>
    </source>
</evidence>
<keyword evidence="4 10" id="KW-0812">Transmembrane</keyword>
<evidence type="ECO:0000256" key="2">
    <source>
        <dbReference type="ARBA" id="ARBA00022448"/>
    </source>
</evidence>
<evidence type="ECO:0000256" key="5">
    <source>
        <dbReference type="ARBA" id="ARBA00022741"/>
    </source>
</evidence>
<protein>
    <submittedName>
        <fullName evidence="12">Branched-chain amino acid ABC transporter permease/ATP-binding protein</fullName>
    </submittedName>
</protein>
<dbReference type="Proteomes" id="UP000240429">
    <property type="component" value="Unassembled WGS sequence"/>
</dbReference>
<dbReference type="CDD" id="cd06581">
    <property type="entry name" value="TM_PBP1_LivM_like"/>
    <property type="match status" value="1"/>
</dbReference>
<keyword evidence="13" id="KW-1185">Reference proteome</keyword>
<comment type="caution">
    <text evidence="12">The sequence shown here is derived from an EMBL/GenBank/DDBJ whole genome shotgun (WGS) entry which is preliminary data.</text>
</comment>
<feature type="compositionally biased region" description="Low complexity" evidence="9">
    <location>
        <begin position="673"/>
        <end position="685"/>
    </location>
</feature>
<evidence type="ECO:0000256" key="10">
    <source>
        <dbReference type="SAM" id="Phobius"/>
    </source>
</evidence>
<organism evidence="12 13">
    <name type="scientific">Streptomyces dioscori</name>
    <dbReference type="NCBI Taxonomy" id="2109333"/>
    <lineage>
        <taxon>Bacteria</taxon>
        <taxon>Bacillati</taxon>
        <taxon>Actinomycetota</taxon>
        <taxon>Actinomycetes</taxon>
        <taxon>Kitasatosporales</taxon>
        <taxon>Streptomycetaceae</taxon>
        <taxon>Streptomyces</taxon>
        <taxon>Streptomyces aurantiacus group</taxon>
    </lineage>
</organism>
<feature type="transmembrane region" description="Helical" evidence="10">
    <location>
        <begin position="329"/>
        <end position="347"/>
    </location>
</feature>
<feature type="transmembrane region" description="Helical" evidence="10">
    <location>
        <begin position="113"/>
        <end position="132"/>
    </location>
</feature>
<dbReference type="RefSeq" id="WP_107020658.1">
    <property type="nucleotide sequence ID" value="NZ_KZ679053.1"/>
</dbReference>
<dbReference type="GO" id="GO:0005886">
    <property type="term" value="C:plasma membrane"/>
    <property type="evidence" value="ECO:0007669"/>
    <property type="project" value="UniProtKB-SubCell"/>
</dbReference>
<dbReference type="InterPro" id="IPR051120">
    <property type="entry name" value="ABC_AA/LPS_Transport"/>
</dbReference>
<dbReference type="InterPro" id="IPR027417">
    <property type="entry name" value="P-loop_NTPase"/>
</dbReference>
<dbReference type="OrthoDB" id="3396710at2"/>
<dbReference type="GO" id="GO:0015658">
    <property type="term" value="F:branched-chain amino acid transmembrane transporter activity"/>
    <property type="evidence" value="ECO:0007669"/>
    <property type="project" value="InterPro"/>
</dbReference>
<dbReference type="SUPFAM" id="SSF52540">
    <property type="entry name" value="P-loop containing nucleoside triphosphate hydrolases"/>
    <property type="match status" value="1"/>
</dbReference>
<dbReference type="InterPro" id="IPR003593">
    <property type="entry name" value="AAA+_ATPase"/>
</dbReference>
<dbReference type="Pfam" id="PF12399">
    <property type="entry name" value="BCA_ABC_TP_C"/>
    <property type="match status" value="1"/>
</dbReference>
<evidence type="ECO:0000256" key="6">
    <source>
        <dbReference type="ARBA" id="ARBA00022840"/>
    </source>
</evidence>
<gene>
    <name evidence="12" type="ORF">C6Y14_33580</name>
</gene>
<dbReference type="GO" id="GO:0005524">
    <property type="term" value="F:ATP binding"/>
    <property type="evidence" value="ECO:0007669"/>
    <property type="project" value="UniProtKB-KW"/>
</dbReference>
<dbReference type="PANTHER" id="PTHR45772">
    <property type="entry name" value="CONSERVED COMPONENT OF ABC TRANSPORTER FOR NATURAL AMINO ACIDS-RELATED"/>
    <property type="match status" value="1"/>
</dbReference>
<sequence length="956" mass="98810">MDQYLLFALLGMGAGAVFAGLGMGLVTVYKGSGVVNFAQASLGLWGAFVFDELRRTGDLVLPVLVIPGRVHLGTSTPLPVALAVGLLSSAVLGGLVHVLVFRPLRNAPTLSKIMASVGILTLLQSLLVRRFGAGSRVVDAVLPSGSLRFAGVELPQDRLWLLGITVVVAGVLMAYYRWSMAGLATRAGVEDEVALLLARWSPNRLAGLNWALGTGVTSLFLLLASPITGLNPASIGTLVVPGLAALLVARLSSVAVAAVAGLALGVLQSELSYMQLQSWWPHSLPSGTTDAVPFVVIVVALVLLGKKLPRRGELVLSRLPAVVRRPLRLKWVLLGTAVVALLAPLLGQAQRNGLIASMVFAVIALSYVVLVGLVGQVSLGQAAIAGVSAFTLARATDGLPFPVSVLLSALAATLAGVVMGAPALRIRGAQLAVVTLAGAVAVEALFLRQISVSGSGLADPELFGLDLAAQRYSELARLPFTYTVLAVLVLCCLLVSRVLNGTTGRRFLAVRSNERAAAAVGVDVARTKLIAFALSSFIAGLGGALLAYSRGSVSIESFNYLAGISFLIFAFIGGITSVGGALLAGLIGPFGLWYVVLDGLVPLGSAYDILGGLTMISTAIVAPEGAAGFYGKAVRNLLSRRTGPARDVAEVPPPADMPAADVPGADTPAADVPGADTPQAAVAAPDAPPVPLSAAEGISGPALEVERVSVRYGGVRAVQDVSMVVRAGELHGLIGPNGAGKTSTLDAIAGFCVSEGAVRIRGTDVSRFSPHRRFGTGLARTWQATELFLDLTVRDNLLVAAQPGSPGDLVNDLVGRARVMKDDAMSALRLLGIEHLADSHPAQLSTGQQKLVGVARALAARPAVLLCDEPAAGLDSAESRELGRHLRTVADTGVAVVLIEHDLSLVLQMCDEVTVLDFGRVIAQGTPEAIRRDPAVMTAYVGDPRTVDPVSQEVQP</sequence>
<dbReference type="InterPro" id="IPR003439">
    <property type="entry name" value="ABC_transporter-like_ATP-bd"/>
</dbReference>
<dbReference type="InterPro" id="IPR032823">
    <property type="entry name" value="BCA_ABC_TP_C"/>
</dbReference>
<feature type="transmembrane region" description="Helical" evidence="10">
    <location>
        <begin position="429"/>
        <end position="447"/>
    </location>
</feature>
<feature type="transmembrane region" description="Helical" evidence="10">
    <location>
        <begin position="205"/>
        <end position="224"/>
    </location>
</feature>
<comment type="subcellular location">
    <subcellularLocation>
        <location evidence="1">Cell membrane</location>
        <topology evidence="1">Multi-pass membrane protein</topology>
    </subcellularLocation>
</comment>
<keyword evidence="8 10" id="KW-0472">Membrane</keyword>
<evidence type="ECO:0000259" key="11">
    <source>
        <dbReference type="PROSITE" id="PS50893"/>
    </source>
</evidence>
<feature type="transmembrane region" description="Helical" evidence="10">
    <location>
        <begin position="399"/>
        <end position="423"/>
    </location>
</feature>
<dbReference type="SMART" id="SM00382">
    <property type="entry name" value="AAA"/>
    <property type="match status" value="1"/>
</dbReference>
<feature type="transmembrane region" description="Helical" evidence="10">
    <location>
        <begin position="291"/>
        <end position="308"/>
    </location>
</feature>
<feature type="transmembrane region" description="Helical" evidence="10">
    <location>
        <begin position="480"/>
        <end position="499"/>
    </location>
</feature>
<feature type="transmembrane region" description="Helical" evidence="10">
    <location>
        <begin position="254"/>
        <end position="271"/>
    </location>
</feature>
<dbReference type="Pfam" id="PF02653">
    <property type="entry name" value="BPD_transp_2"/>
    <property type="match status" value="1"/>
</dbReference>
<feature type="compositionally biased region" description="Low complexity" evidence="9">
    <location>
        <begin position="657"/>
        <end position="666"/>
    </location>
</feature>
<evidence type="ECO:0000313" key="12">
    <source>
        <dbReference type="EMBL" id="PSM38961.1"/>
    </source>
</evidence>
<keyword evidence="5" id="KW-0547">Nucleotide-binding</keyword>
<feature type="domain" description="ABC transporter" evidence="11">
    <location>
        <begin position="703"/>
        <end position="943"/>
    </location>
</feature>
<keyword evidence="6 12" id="KW-0067">ATP-binding</keyword>
<keyword evidence="3" id="KW-1003">Cell membrane</keyword>
<evidence type="ECO:0000256" key="3">
    <source>
        <dbReference type="ARBA" id="ARBA00022475"/>
    </source>
</evidence>
<evidence type="ECO:0000313" key="13">
    <source>
        <dbReference type="Proteomes" id="UP000240429"/>
    </source>
</evidence>
<feature type="transmembrane region" description="Helical" evidence="10">
    <location>
        <begin position="529"/>
        <end position="548"/>
    </location>
</feature>
<feature type="transmembrane region" description="Helical" evidence="10">
    <location>
        <begin position="560"/>
        <end position="589"/>
    </location>
</feature>
<dbReference type="CDD" id="cd06582">
    <property type="entry name" value="TM_PBP1_LivH_like"/>
    <property type="match status" value="1"/>
</dbReference>
<dbReference type="EMBL" id="PYBJ01000027">
    <property type="protein sequence ID" value="PSM38961.1"/>
    <property type="molecule type" value="Genomic_DNA"/>
</dbReference>
<accession>A0A2P8PYA4</accession>
<feature type="transmembrane region" description="Helical" evidence="10">
    <location>
        <begin position="353"/>
        <end position="379"/>
    </location>
</feature>
<dbReference type="AlphaFoldDB" id="A0A2P8PYA4"/>
<proteinExistence type="predicted"/>
<dbReference type="Gene3D" id="3.40.50.300">
    <property type="entry name" value="P-loop containing nucleotide triphosphate hydrolases"/>
    <property type="match status" value="1"/>
</dbReference>
<feature type="region of interest" description="Disordered" evidence="9">
    <location>
        <begin position="644"/>
        <end position="687"/>
    </location>
</feature>
<keyword evidence="7 10" id="KW-1133">Transmembrane helix</keyword>
<name>A0A2P8PYA4_9ACTN</name>
<evidence type="ECO:0000256" key="7">
    <source>
        <dbReference type="ARBA" id="ARBA00022989"/>
    </source>
</evidence>
<evidence type="ECO:0000256" key="9">
    <source>
        <dbReference type="SAM" id="MobiDB-lite"/>
    </source>
</evidence>
<feature type="transmembrane region" description="Helical" evidence="10">
    <location>
        <begin position="6"/>
        <end position="26"/>
    </location>
</feature>
<evidence type="ECO:0000256" key="4">
    <source>
        <dbReference type="ARBA" id="ARBA00022692"/>
    </source>
</evidence>